<dbReference type="InterPro" id="IPR052337">
    <property type="entry name" value="SAT4-like"/>
</dbReference>
<evidence type="ECO:0000256" key="1">
    <source>
        <dbReference type="ARBA" id="ARBA00004141"/>
    </source>
</evidence>
<feature type="transmembrane region" description="Helical" evidence="7">
    <location>
        <begin position="258"/>
        <end position="281"/>
    </location>
</feature>
<feature type="transmembrane region" description="Helical" evidence="7">
    <location>
        <begin position="59"/>
        <end position="79"/>
    </location>
</feature>
<keyword evidence="2 7" id="KW-0812">Transmembrane</keyword>
<dbReference type="GO" id="GO:0016020">
    <property type="term" value="C:membrane"/>
    <property type="evidence" value="ECO:0007669"/>
    <property type="project" value="UniProtKB-SubCell"/>
</dbReference>
<feature type="transmembrane region" description="Helical" evidence="7">
    <location>
        <begin position="138"/>
        <end position="159"/>
    </location>
</feature>
<reference evidence="9" key="2">
    <citation type="submission" date="2011-03" db="EMBL/GenBank/DDBJ databases">
        <title>Annotation of Magnaporthe poae ATCC 64411.</title>
        <authorList>
            <person name="Ma L.-J."/>
            <person name="Dead R."/>
            <person name="Young S.K."/>
            <person name="Zeng Q."/>
            <person name="Gargeya S."/>
            <person name="Fitzgerald M."/>
            <person name="Haas B."/>
            <person name="Abouelleil A."/>
            <person name="Alvarado L."/>
            <person name="Arachchi H.M."/>
            <person name="Berlin A."/>
            <person name="Brown A."/>
            <person name="Chapman S.B."/>
            <person name="Chen Z."/>
            <person name="Dunbar C."/>
            <person name="Freedman E."/>
            <person name="Gearin G."/>
            <person name="Gellesch M."/>
            <person name="Goldberg J."/>
            <person name="Griggs A."/>
            <person name="Gujja S."/>
            <person name="Heiman D."/>
            <person name="Howarth C."/>
            <person name="Larson L."/>
            <person name="Lui A."/>
            <person name="MacDonald P.J.P."/>
            <person name="Mehta T."/>
            <person name="Montmayeur A."/>
            <person name="Murphy C."/>
            <person name="Neiman D."/>
            <person name="Pearson M."/>
            <person name="Priest M."/>
            <person name="Roberts A."/>
            <person name="Saif S."/>
            <person name="Shea T."/>
            <person name="Shenoy N."/>
            <person name="Sisk P."/>
            <person name="Stolte C."/>
            <person name="Sykes S."/>
            <person name="Yandava C."/>
            <person name="Wortman J."/>
            <person name="Nusbaum C."/>
            <person name="Birren B."/>
        </authorList>
    </citation>
    <scope>NUCLEOTIDE SEQUENCE</scope>
    <source>
        <strain evidence="9">ATCC 64411</strain>
    </source>
</reference>
<comment type="similarity">
    <text evidence="5">Belongs to the SAT4 family.</text>
</comment>
<feature type="transmembrane region" description="Helical" evidence="7">
    <location>
        <begin position="27"/>
        <end position="47"/>
    </location>
</feature>
<protein>
    <recommendedName>
        <fullName evidence="8">Rhodopsin domain-containing protein</fullName>
    </recommendedName>
</protein>
<comment type="subcellular location">
    <subcellularLocation>
        <location evidence="1">Membrane</location>
        <topology evidence="1">Multi-pass membrane protein</topology>
    </subcellularLocation>
</comment>
<feature type="non-terminal residue" evidence="9">
    <location>
        <position position="445"/>
    </location>
</feature>
<organism evidence="9">
    <name type="scientific">Magnaporthiopsis poae (strain ATCC 64411 / 73-15)</name>
    <name type="common">Kentucky bluegrass fungus</name>
    <name type="synonym">Magnaporthe poae</name>
    <dbReference type="NCBI Taxonomy" id="644358"/>
    <lineage>
        <taxon>Eukaryota</taxon>
        <taxon>Fungi</taxon>
        <taxon>Dikarya</taxon>
        <taxon>Ascomycota</taxon>
        <taxon>Pezizomycotina</taxon>
        <taxon>Sordariomycetes</taxon>
        <taxon>Sordariomycetidae</taxon>
        <taxon>Magnaporthales</taxon>
        <taxon>Magnaporthaceae</taxon>
        <taxon>Magnaporthiopsis</taxon>
    </lineage>
</organism>
<sequence length="445" mass="47985">MRIPLAAVAAWPPPNHVNPEVLGPGNTVLLCILQTLVTALIAIRLYTRLKMSTGCRLDDILIVLAYIPTTAYAIGGIYQELVLKGDRHIWDFPIENSQAAFKLGLAQLLLFCGATTLTKLSMLALIHRITTAAGDRTARTLTVALATIVSLDGVVFLIVELTQCRPLSLYWTPSVRKQNCINEPVHLLAAGTINTVTDFLIVLLPIRTVLNLNLPRRQLLVVQGILAGGILATIAGAVRTKYAWDVFTAPDFDVTWRLHLTISLSAVELYVGIVCASLAATKPFFQHFIPRLLGRSDVTEPLSLKKRRPSNDDGGSLAPLRSSAKSMAGVAAAPKPVWLSKSSRRGGGADNLAAQPGFVWRPVISPPVISSPITPTFLVRDQKQKGQSLEQRPVPGSTPPWQYPEAHLVPVASFSTATPIPADAAAAAATEPITVGFADEEYNQQ</sequence>
<feature type="domain" description="Rhodopsin" evidence="8">
    <location>
        <begin position="43"/>
        <end position="286"/>
    </location>
</feature>
<evidence type="ECO:0000256" key="5">
    <source>
        <dbReference type="ARBA" id="ARBA00038359"/>
    </source>
</evidence>
<evidence type="ECO:0000256" key="2">
    <source>
        <dbReference type="ARBA" id="ARBA00022692"/>
    </source>
</evidence>
<evidence type="ECO:0000256" key="3">
    <source>
        <dbReference type="ARBA" id="ARBA00022989"/>
    </source>
</evidence>
<keyword evidence="4 7" id="KW-0472">Membrane</keyword>
<feature type="transmembrane region" description="Helical" evidence="7">
    <location>
        <begin position="185"/>
        <end position="206"/>
    </location>
</feature>
<keyword evidence="3 7" id="KW-1133">Transmembrane helix</keyword>
<reference evidence="9" key="1">
    <citation type="submission" date="2010-05" db="EMBL/GenBank/DDBJ databases">
        <title>The Genome Sequence of Magnaporthe poae strain ATCC 64411.</title>
        <authorList>
            <consortium name="The Broad Institute Genome Sequencing Platform"/>
            <consortium name="Broad Institute Genome Sequencing Center for Infectious Disease"/>
            <person name="Ma L.-J."/>
            <person name="Dead R."/>
            <person name="Young S."/>
            <person name="Zeng Q."/>
            <person name="Koehrsen M."/>
            <person name="Alvarado L."/>
            <person name="Berlin A."/>
            <person name="Chapman S.B."/>
            <person name="Chen Z."/>
            <person name="Freedman E."/>
            <person name="Gellesch M."/>
            <person name="Goldberg J."/>
            <person name="Griggs A."/>
            <person name="Gujja S."/>
            <person name="Heilman E.R."/>
            <person name="Heiman D."/>
            <person name="Hepburn T."/>
            <person name="Howarth C."/>
            <person name="Jen D."/>
            <person name="Larson L."/>
            <person name="Mehta T."/>
            <person name="Neiman D."/>
            <person name="Pearson M."/>
            <person name="Roberts A."/>
            <person name="Saif S."/>
            <person name="Shea T."/>
            <person name="Shenoy N."/>
            <person name="Sisk P."/>
            <person name="Stolte C."/>
            <person name="Sykes S."/>
            <person name="Walk T."/>
            <person name="White J."/>
            <person name="Yandava C."/>
            <person name="Haas B."/>
            <person name="Nusbaum C."/>
            <person name="Birren B."/>
        </authorList>
    </citation>
    <scope>NUCLEOTIDE SEQUENCE</scope>
    <source>
        <strain evidence="9">ATCC 64411</strain>
    </source>
</reference>
<name>A0A0H2UBS7_MAGP6</name>
<dbReference type="PANTHER" id="PTHR33048">
    <property type="entry name" value="PTH11-LIKE INTEGRAL MEMBRANE PROTEIN (AFU_ORTHOLOGUE AFUA_5G11245)"/>
    <property type="match status" value="1"/>
</dbReference>
<evidence type="ECO:0000259" key="8">
    <source>
        <dbReference type="Pfam" id="PF20684"/>
    </source>
</evidence>
<proteinExistence type="inferred from homology"/>
<gene>
    <name evidence="9" type="ORF">MAPG_06389</name>
</gene>
<feature type="region of interest" description="Disordered" evidence="6">
    <location>
        <begin position="382"/>
        <end position="403"/>
    </location>
</feature>
<dbReference type="InterPro" id="IPR049326">
    <property type="entry name" value="Rhodopsin_dom_fungi"/>
</dbReference>
<accession>A0A0H2UBS7</accession>
<evidence type="ECO:0000313" key="9">
    <source>
        <dbReference type="EMBL" id="KLU87389.1"/>
    </source>
</evidence>
<evidence type="ECO:0000256" key="6">
    <source>
        <dbReference type="SAM" id="MobiDB-lite"/>
    </source>
</evidence>
<dbReference type="VEuPathDB" id="FungiDB:MAPG_06389"/>
<dbReference type="Pfam" id="PF20684">
    <property type="entry name" value="Fung_rhodopsin"/>
    <property type="match status" value="1"/>
</dbReference>
<dbReference type="OrthoDB" id="4525788at2759"/>
<evidence type="ECO:0000256" key="4">
    <source>
        <dbReference type="ARBA" id="ARBA00023136"/>
    </source>
</evidence>
<dbReference type="EMBL" id="GL876970">
    <property type="protein sequence ID" value="KLU87389.1"/>
    <property type="molecule type" value="Genomic_DNA"/>
</dbReference>
<dbReference type="PANTHER" id="PTHR33048:SF129">
    <property type="entry name" value="INTEGRAL MEMBRANE PROTEIN-RELATED"/>
    <property type="match status" value="1"/>
</dbReference>
<dbReference type="AlphaFoldDB" id="A0A0H2UBS7"/>
<feature type="transmembrane region" description="Helical" evidence="7">
    <location>
        <begin position="218"/>
        <end position="238"/>
    </location>
</feature>
<evidence type="ECO:0000256" key="7">
    <source>
        <dbReference type="SAM" id="Phobius"/>
    </source>
</evidence>
<feature type="transmembrane region" description="Helical" evidence="7">
    <location>
        <begin position="99"/>
        <end position="126"/>
    </location>
</feature>